<dbReference type="Proteomes" id="UP001156690">
    <property type="component" value="Unassembled WGS sequence"/>
</dbReference>
<accession>A0AAV5NU56</accession>
<dbReference type="AlphaFoldDB" id="A0AAV5NU56"/>
<proteinExistence type="predicted"/>
<comment type="caution">
    <text evidence="1">The sequence shown here is derived from an EMBL/GenBank/DDBJ whole genome shotgun (WGS) entry which is preliminary data.</text>
</comment>
<evidence type="ECO:0000313" key="1">
    <source>
        <dbReference type="EMBL" id="GLQ74137.1"/>
    </source>
</evidence>
<gene>
    <name evidence="1" type="ORF">GCM10007932_34980</name>
</gene>
<reference evidence="2" key="1">
    <citation type="journal article" date="2019" name="Int. J. Syst. Evol. Microbiol.">
        <title>The Global Catalogue of Microorganisms (GCM) 10K type strain sequencing project: providing services to taxonomists for standard genome sequencing and annotation.</title>
        <authorList>
            <consortium name="The Broad Institute Genomics Platform"/>
            <consortium name="The Broad Institute Genome Sequencing Center for Infectious Disease"/>
            <person name="Wu L."/>
            <person name="Ma J."/>
        </authorList>
    </citation>
    <scope>NUCLEOTIDE SEQUENCE [LARGE SCALE GENOMIC DNA]</scope>
    <source>
        <strain evidence="2">NBRC 15640</strain>
    </source>
</reference>
<name>A0AAV5NU56_9VIBR</name>
<dbReference type="EMBL" id="BSNX01000054">
    <property type="protein sequence ID" value="GLQ74137.1"/>
    <property type="molecule type" value="Genomic_DNA"/>
</dbReference>
<protein>
    <submittedName>
        <fullName evidence="1">Uncharacterized protein</fullName>
    </submittedName>
</protein>
<dbReference type="RefSeq" id="WP_224055505.1">
    <property type="nucleotide sequence ID" value="NZ_AP025145.1"/>
</dbReference>
<keyword evidence="2" id="KW-1185">Reference proteome</keyword>
<evidence type="ECO:0000313" key="2">
    <source>
        <dbReference type="Proteomes" id="UP001156690"/>
    </source>
</evidence>
<sequence>MVIVPFLEIDGISLDTSSRAVREIKGQPNSIKTNSLGLTEFDFGSYVYRFDKEDRLHEVTLITPSIKLAGVSVTFEQLGKYVKQTDNNLFDKYGFIVSPKLGIAFDPEHSPFLTVLTKLGLQGWKDV</sequence>
<organism evidence="1 2">
    <name type="scientific">Vibrio penaeicida</name>
    <dbReference type="NCBI Taxonomy" id="104609"/>
    <lineage>
        <taxon>Bacteria</taxon>
        <taxon>Pseudomonadati</taxon>
        <taxon>Pseudomonadota</taxon>
        <taxon>Gammaproteobacteria</taxon>
        <taxon>Vibrionales</taxon>
        <taxon>Vibrionaceae</taxon>
        <taxon>Vibrio</taxon>
    </lineage>
</organism>